<dbReference type="Proteomes" id="UP000292564">
    <property type="component" value="Unassembled WGS sequence"/>
</dbReference>
<dbReference type="InterPro" id="IPR018713">
    <property type="entry name" value="MPAB/Lcp_cat_dom"/>
</dbReference>
<dbReference type="InterPro" id="IPR046366">
    <property type="entry name" value="MPAB"/>
</dbReference>
<accession>A0A4Q7ZLL7</accession>
<dbReference type="PANTHER" id="PTHR36124">
    <property type="match status" value="1"/>
</dbReference>
<dbReference type="Pfam" id="PF09995">
    <property type="entry name" value="MPAB_Lcp_cat"/>
    <property type="match status" value="1"/>
</dbReference>
<evidence type="ECO:0000313" key="3">
    <source>
        <dbReference type="Proteomes" id="UP000292564"/>
    </source>
</evidence>
<evidence type="ECO:0000259" key="1">
    <source>
        <dbReference type="Pfam" id="PF09995"/>
    </source>
</evidence>
<dbReference type="OrthoDB" id="836517at2"/>
<protein>
    <submittedName>
        <fullName evidence="2">Uncharacterized protein DUF2236</fullName>
    </submittedName>
</protein>
<dbReference type="AlphaFoldDB" id="A0A4Q7ZLL7"/>
<comment type="caution">
    <text evidence="2">The sequence shown here is derived from an EMBL/GenBank/DDBJ whole genome shotgun (WGS) entry which is preliminary data.</text>
</comment>
<dbReference type="EMBL" id="SHKY01000001">
    <property type="protein sequence ID" value="RZU51273.1"/>
    <property type="molecule type" value="Genomic_DNA"/>
</dbReference>
<feature type="domain" description="ER-bound oxygenase mpaB/mpaB'/Rubber oxygenase catalytic" evidence="1">
    <location>
        <begin position="46"/>
        <end position="236"/>
    </location>
</feature>
<dbReference type="GO" id="GO:0016491">
    <property type="term" value="F:oxidoreductase activity"/>
    <property type="evidence" value="ECO:0007669"/>
    <property type="project" value="InterPro"/>
</dbReference>
<gene>
    <name evidence="2" type="ORF">EV385_3083</name>
</gene>
<keyword evidence="3" id="KW-1185">Reference proteome</keyword>
<dbReference type="PANTHER" id="PTHR36124:SF1">
    <property type="entry name" value="ER-BOUND OXYGENASE MPAB_MPAB'_RUBBER OXYGENASE CATALYTIC DOMAIN-CONTAINING PROTEIN"/>
    <property type="match status" value="1"/>
</dbReference>
<dbReference type="RefSeq" id="WP_130510064.1">
    <property type="nucleotide sequence ID" value="NZ_SHKY01000001.1"/>
</dbReference>
<organism evidence="2 3">
    <name type="scientific">Krasilnikovia cinnamomea</name>
    <dbReference type="NCBI Taxonomy" id="349313"/>
    <lineage>
        <taxon>Bacteria</taxon>
        <taxon>Bacillati</taxon>
        <taxon>Actinomycetota</taxon>
        <taxon>Actinomycetes</taxon>
        <taxon>Micromonosporales</taxon>
        <taxon>Micromonosporaceae</taxon>
        <taxon>Krasilnikovia</taxon>
    </lineage>
</organism>
<reference evidence="2 3" key="1">
    <citation type="submission" date="2019-02" db="EMBL/GenBank/DDBJ databases">
        <title>Sequencing the genomes of 1000 actinobacteria strains.</title>
        <authorList>
            <person name="Klenk H.-P."/>
        </authorList>
    </citation>
    <scope>NUCLEOTIDE SEQUENCE [LARGE SCALE GENOMIC DNA]</scope>
    <source>
        <strain evidence="2 3">DSM 45162</strain>
    </source>
</reference>
<proteinExistence type="predicted"/>
<evidence type="ECO:0000313" key="2">
    <source>
        <dbReference type="EMBL" id="RZU51273.1"/>
    </source>
</evidence>
<name>A0A4Q7ZLL7_9ACTN</name>
<sequence length="288" mass="32446">MLHRRGRYDRLADIRRRDPIADYHAIYQATALYEFPFDSRMGLLLAFWRTFAVPSIAEVLAGTGEIIHRTERRADDTGILMYTLVKQGLDHPDGRTATRRLNQIHRRFTISNDDYRYVLGTFLFEPARWIDQHGWRPLCCHERTAMLTFYTTLGRRMNITDIPPTWNEYESFYDAFEAKHFAYTPAAAQLMAATEGLLGPLPRPLAPMAGGIIRALLDPPLREATELAAPPGWARLLLTTGLGGRAAWLRHGAPPRSRGWLAEGIVGKTYPHGYDLSALGPGNGTTVS</sequence>